<accession>A0A024G8F3</accession>
<dbReference type="EMBL" id="CAIX01000044">
    <property type="protein sequence ID" value="CCI43156.1"/>
    <property type="molecule type" value="Genomic_DNA"/>
</dbReference>
<dbReference type="InParanoid" id="A0A024G8F3"/>
<gene>
    <name evidence="1" type="ORF">BN9_039400</name>
</gene>
<comment type="caution">
    <text evidence="1">The sequence shown here is derived from an EMBL/GenBank/DDBJ whole genome shotgun (WGS) entry which is preliminary data.</text>
</comment>
<keyword evidence="2" id="KW-1185">Reference proteome</keyword>
<evidence type="ECO:0000313" key="1">
    <source>
        <dbReference type="EMBL" id="CCI43156.1"/>
    </source>
</evidence>
<name>A0A024G8F3_9STRA</name>
<sequence length="110" mass="12382">MTKRALGNICRVLIAHILSLDEIAPLLKVAQGMSEKLLHADVSTEFFLLTSIAKDHFVVKNGFRRLYGTWLPRPTEVLYGIGHLHMDSDNKPFDDHSALLHKPNCAEGIY</sequence>
<protein>
    <submittedName>
        <fullName evidence="1">Uncharacterized protein</fullName>
    </submittedName>
</protein>
<organism evidence="1 2">
    <name type="scientific">Albugo candida</name>
    <dbReference type="NCBI Taxonomy" id="65357"/>
    <lineage>
        <taxon>Eukaryota</taxon>
        <taxon>Sar</taxon>
        <taxon>Stramenopiles</taxon>
        <taxon>Oomycota</taxon>
        <taxon>Peronosporomycetes</taxon>
        <taxon>Albuginales</taxon>
        <taxon>Albuginaceae</taxon>
        <taxon>Albugo</taxon>
    </lineage>
</organism>
<evidence type="ECO:0000313" key="2">
    <source>
        <dbReference type="Proteomes" id="UP000053237"/>
    </source>
</evidence>
<reference evidence="1 2" key="1">
    <citation type="submission" date="2012-05" db="EMBL/GenBank/DDBJ databases">
        <title>Recombination and specialization in a pathogen metapopulation.</title>
        <authorList>
            <person name="Gardiner A."/>
            <person name="Kemen E."/>
            <person name="Schultz-Larsen T."/>
            <person name="MacLean D."/>
            <person name="Van Oosterhout C."/>
            <person name="Jones J.D.G."/>
        </authorList>
    </citation>
    <scope>NUCLEOTIDE SEQUENCE [LARGE SCALE GENOMIC DNA]</scope>
    <source>
        <strain evidence="1 2">Ac Nc2</strain>
    </source>
</reference>
<dbReference type="AlphaFoldDB" id="A0A024G8F3"/>
<dbReference type="Proteomes" id="UP000053237">
    <property type="component" value="Unassembled WGS sequence"/>
</dbReference>
<proteinExistence type="predicted"/>